<sequence length="205" mass="23626">MNSIDNNQSLSMYEAAIDGNEEYFDNWLSILKENGLCTKTIKSKIEKLNHDQYSVLHYAIRYNHLSLSRKFIEEFHCDINLAGYNGETSLHTAARYDLSDNLSSVNFLISYQADLCKRDNYGEQIEKFLFLIFSLGRTPLHHAAMRNNYINAQQLIKFGAIIDIFDRKNATPLHFACRFNSIDCVRLFLTHQATIDRQDASGNTP</sequence>
<evidence type="ECO:0000256" key="1">
    <source>
        <dbReference type="ARBA" id="ARBA00022737"/>
    </source>
</evidence>
<dbReference type="PANTHER" id="PTHR24171">
    <property type="entry name" value="ANKYRIN REPEAT DOMAIN-CONTAINING PROTEIN 39-RELATED"/>
    <property type="match status" value="1"/>
</dbReference>
<proteinExistence type="predicted"/>
<gene>
    <name evidence="4" type="ORF">KXQ929_LOCUS44402</name>
</gene>
<dbReference type="SUPFAM" id="SSF48403">
    <property type="entry name" value="Ankyrin repeat"/>
    <property type="match status" value="1"/>
</dbReference>
<evidence type="ECO:0000313" key="4">
    <source>
        <dbReference type="EMBL" id="CAF4280406.1"/>
    </source>
</evidence>
<dbReference type="InterPro" id="IPR036770">
    <property type="entry name" value="Ankyrin_rpt-contain_sf"/>
</dbReference>
<name>A0A820GP11_9BILA</name>
<evidence type="ECO:0000313" key="5">
    <source>
        <dbReference type="Proteomes" id="UP000663868"/>
    </source>
</evidence>
<reference evidence="4" key="1">
    <citation type="submission" date="2021-02" db="EMBL/GenBank/DDBJ databases">
        <authorList>
            <person name="Nowell W R."/>
        </authorList>
    </citation>
    <scope>NUCLEOTIDE SEQUENCE</scope>
</reference>
<feature type="repeat" description="ANK" evidence="3">
    <location>
        <begin position="85"/>
        <end position="120"/>
    </location>
</feature>
<dbReference type="InterPro" id="IPR002110">
    <property type="entry name" value="Ankyrin_rpt"/>
</dbReference>
<dbReference type="Gene3D" id="1.25.40.20">
    <property type="entry name" value="Ankyrin repeat-containing domain"/>
    <property type="match status" value="3"/>
</dbReference>
<organism evidence="4 5">
    <name type="scientific">Adineta steineri</name>
    <dbReference type="NCBI Taxonomy" id="433720"/>
    <lineage>
        <taxon>Eukaryota</taxon>
        <taxon>Metazoa</taxon>
        <taxon>Spiralia</taxon>
        <taxon>Gnathifera</taxon>
        <taxon>Rotifera</taxon>
        <taxon>Eurotatoria</taxon>
        <taxon>Bdelloidea</taxon>
        <taxon>Adinetida</taxon>
        <taxon>Adinetidae</taxon>
        <taxon>Adineta</taxon>
    </lineage>
</organism>
<evidence type="ECO:0000256" key="3">
    <source>
        <dbReference type="PROSITE-ProRule" id="PRU00023"/>
    </source>
</evidence>
<feature type="repeat" description="ANK" evidence="3">
    <location>
        <begin position="135"/>
        <end position="167"/>
    </location>
</feature>
<dbReference type="PROSITE" id="PS50088">
    <property type="entry name" value="ANK_REPEAT"/>
    <property type="match status" value="3"/>
</dbReference>
<dbReference type="EMBL" id="CAJOBB010012705">
    <property type="protein sequence ID" value="CAF4280406.1"/>
    <property type="molecule type" value="Genomic_DNA"/>
</dbReference>
<dbReference type="Proteomes" id="UP000663868">
    <property type="component" value="Unassembled WGS sequence"/>
</dbReference>
<keyword evidence="1" id="KW-0677">Repeat</keyword>
<evidence type="ECO:0008006" key="6">
    <source>
        <dbReference type="Google" id="ProtNLM"/>
    </source>
</evidence>
<dbReference type="SMART" id="SM00248">
    <property type="entry name" value="ANK"/>
    <property type="match status" value="4"/>
</dbReference>
<feature type="non-terminal residue" evidence="4">
    <location>
        <position position="1"/>
    </location>
</feature>
<protein>
    <recommendedName>
        <fullName evidence="6">Ankyrin repeat protein</fullName>
    </recommendedName>
</protein>
<accession>A0A820GP11</accession>
<keyword evidence="2 3" id="KW-0040">ANK repeat</keyword>
<evidence type="ECO:0000256" key="2">
    <source>
        <dbReference type="ARBA" id="ARBA00023043"/>
    </source>
</evidence>
<comment type="caution">
    <text evidence="4">The sequence shown here is derived from an EMBL/GenBank/DDBJ whole genome shotgun (WGS) entry which is preliminary data.</text>
</comment>
<dbReference type="Pfam" id="PF12796">
    <property type="entry name" value="Ank_2"/>
    <property type="match status" value="2"/>
</dbReference>
<dbReference type="AlphaFoldDB" id="A0A820GP11"/>
<feature type="repeat" description="ANK" evidence="3">
    <location>
        <begin position="168"/>
        <end position="200"/>
    </location>
</feature>
<dbReference type="PROSITE" id="PS50297">
    <property type="entry name" value="ANK_REP_REGION"/>
    <property type="match status" value="2"/>
</dbReference>